<name>A0ABX2ZZY8_9GAMM</name>
<gene>
    <name evidence="3" type="ORF">BGC07_00840</name>
</gene>
<keyword evidence="2" id="KW-0732">Signal</keyword>
<reference evidence="3 4" key="1">
    <citation type="submission" date="2016-08" db="EMBL/GenBank/DDBJ databases">
        <title>Draft genome sequence of Candidatus Piscirickettsia litoralis, from seawater.</title>
        <authorList>
            <person name="Wan X."/>
            <person name="Lee A.J."/>
            <person name="Hou S."/>
            <person name="Donachie S.P."/>
        </authorList>
    </citation>
    <scope>NUCLEOTIDE SEQUENCE [LARGE SCALE GENOMIC DNA]</scope>
    <source>
        <strain evidence="3 4">Y2</strain>
    </source>
</reference>
<proteinExistence type="predicted"/>
<accession>A0ABX2ZZY8</accession>
<feature type="signal peptide" evidence="2">
    <location>
        <begin position="1"/>
        <end position="22"/>
    </location>
</feature>
<sequence>MKYKLLVSAVTILVISSVSGFAAQPLQLQIDQIKAQQQQLQQQLAQLQGNSSSGGLVYVGEVGGKLISAKSSRFGRDLGLLKSLQKAGNQAPLLTLGGVLEANASYGRSVLPNSDDKILSTNGFAANQNSSSVWLDTARLDVLARINDWVNTDLQLDLHKSTVLRTGVLTIGNLNESPMYFTLGKMYPYFGDFSGHNTSTNYPLTTNYFRIKAISGASLGFYQSGLNSSLTVFKNQAQLTQAGTTPIVYSASNNNHINDWIFNTNYSFNVNNIKAKVGVGYIADLTNVSDSSIARGQIFEKNGEQLPAWNMSGQLAIGPISFKANYAQTTKEIARTGGGELKGYNLQAGYKFNWVKPIDILLGYSALKNTDYLIQPNLTSGTVNSLTSEPGLKNQWLLGIRAKLLRNTWGALEFARVGQYSSLTSDDTSHYNIVTADFYVKF</sequence>
<feature type="coiled-coil region" evidence="1">
    <location>
        <begin position="23"/>
        <end position="50"/>
    </location>
</feature>
<dbReference type="NCBIfam" id="NF033652">
    <property type="entry name" value="LbtU_sider_porin"/>
    <property type="match status" value="1"/>
</dbReference>
<keyword evidence="4" id="KW-1185">Reference proteome</keyword>
<dbReference type="SUPFAM" id="SSF56935">
    <property type="entry name" value="Porins"/>
    <property type="match status" value="1"/>
</dbReference>
<protein>
    <recommendedName>
        <fullName evidence="5">Porin</fullName>
    </recommendedName>
</protein>
<feature type="chain" id="PRO_5046443593" description="Porin" evidence="2">
    <location>
        <begin position="23"/>
        <end position="442"/>
    </location>
</feature>
<dbReference type="Proteomes" id="UP000094329">
    <property type="component" value="Unassembled WGS sequence"/>
</dbReference>
<dbReference type="Gene3D" id="2.40.160.10">
    <property type="entry name" value="Porin"/>
    <property type="match status" value="1"/>
</dbReference>
<evidence type="ECO:0000313" key="4">
    <source>
        <dbReference type="Proteomes" id="UP000094329"/>
    </source>
</evidence>
<evidence type="ECO:0000256" key="2">
    <source>
        <dbReference type="SAM" id="SignalP"/>
    </source>
</evidence>
<dbReference type="EMBL" id="MDTU01000001">
    <property type="protein sequence ID" value="ODN41790.1"/>
    <property type="molecule type" value="Genomic_DNA"/>
</dbReference>
<evidence type="ECO:0000256" key="1">
    <source>
        <dbReference type="SAM" id="Coils"/>
    </source>
</evidence>
<dbReference type="InterPro" id="IPR023614">
    <property type="entry name" value="Porin_dom_sf"/>
</dbReference>
<organism evidence="3 4">
    <name type="scientific">Piscirickettsia litoralis</name>
    <dbReference type="NCBI Taxonomy" id="1891921"/>
    <lineage>
        <taxon>Bacteria</taxon>
        <taxon>Pseudomonadati</taxon>
        <taxon>Pseudomonadota</taxon>
        <taxon>Gammaproteobacteria</taxon>
        <taxon>Thiotrichales</taxon>
        <taxon>Piscirickettsiaceae</taxon>
        <taxon>Piscirickettsia</taxon>
    </lineage>
</organism>
<evidence type="ECO:0008006" key="5">
    <source>
        <dbReference type="Google" id="ProtNLM"/>
    </source>
</evidence>
<keyword evidence="1" id="KW-0175">Coiled coil</keyword>
<evidence type="ECO:0000313" key="3">
    <source>
        <dbReference type="EMBL" id="ODN41790.1"/>
    </source>
</evidence>
<dbReference type="RefSeq" id="WP_069311592.1">
    <property type="nucleotide sequence ID" value="NZ_MDTU01000001.1"/>
</dbReference>
<comment type="caution">
    <text evidence="3">The sequence shown here is derived from an EMBL/GenBank/DDBJ whole genome shotgun (WGS) entry which is preliminary data.</text>
</comment>